<sequence>MNKRRDASPDNDHTVPGGLSFGGEKIKKLKKFDDKDTMKRIYKALSRKGDVQGEGKSRFRDLLYDMENSDKLTEQQILNKYFETAEMEELMRENIEEDTDLLGSTEDEFDFFTKSHRTVSLLYQSNRNVDVLEEITNMTWTEFEDHCMTSRANTIANQIECSQLKGTAIHWKGTVQLVRITGIENSFESLLDYLPDSIEQAIRCFYDTDTSDVSTLSRIRPNECSMTSFNVYSYEIDVSGPYGENRMVSTKGQIILSAGDAFAEILTLLEEGDVVQFVGFFDQYPIFRYPPKLQLAQLDCVTCKQLIKNKHNRRTAITFNQNSKKRRIWNQVLSSFKYLFNFVCAPVVILKD</sequence>
<proteinExistence type="predicted"/>
<dbReference type="WBParaSite" id="RSKR_0000685100.1">
    <property type="protein sequence ID" value="RSKR_0000685100.1"/>
    <property type="gene ID" value="RSKR_0000685100"/>
</dbReference>
<protein>
    <submittedName>
        <fullName evidence="2">Tudor domain-containing protein</fullName>
    </submittedName>
</protein>
<evidence type="ECO:0000313" key="2">
    <source>
        <dbReference type="WBParaSite" id="RSKR_0000685100.1"/>
    </source>
</evidence>
<dbReference type="Proteomes" id="UP000095286">
    <property type="component" value="Unplaced"/>
</dbReference>
<evidence type="ECO:0000313" key="1">
    <source>
        <dbReference type="Proteomes" id="UP000095286"/>
    </source>
</evidence>
<organism evidence="1 2">
    <name type="scientific">Rhabditophanes sp. KR3021</name>
    <dbReference type="NCBI Taxonomy" id="114890"/>
    <lineage>
        <taxon>Eukaryota</taxon>
        <taxon>Metazoa</taxon>
        <taxon>Ecdysozoa</taxon>
        <taxon>Nematoda</taxon>
        <taxon>Chromadorea</taxon>
        <taxon>Rhabditida</taxon>
        <taxon>Tylenchina</taxon>
        <taxon>Panagrolaimomorpha</taxon>
        <taxon>Strongyloidoidea</taxon>
        <taxon>Alloionematidae</taxon>
        <taxon>Rhabditophanes</taxon>
    </lineage>
</organism>
<name>A0AC35U275_9BILA</name>
<accession>A0AC35U275</accession>
<reference evidence="2" key="1">
    <citation type="submission" date="2016-11" db="UniProtKB">
        <authorList>
            <consortium name="WormBaseParasite"/>
        </authorList>
    </citation>
    <scope>IDENTIFICATION</scope>
    <source>
        <strain evidence="2">KR3021</strain>
    </source>
</reference>